<dbReference type="EMBL" id="NBAG03000272">
    <property type="protein sequence ID" value="PNI53520.1"/>
    <property type="molecule type" value="Genomic_DNA"/>
</dbReference>
<dbReference type="Proteomes" id="UP000236370">
    <property type="component" value="Unassembled WGS sequence"/>
</dbReference>
<organism evidence="1 2">
    <name type="scientific">Pan troglodytes</name>
    <name type="common">Chimpanzee</name>
    <dbReference type="NCBI Taxonomy" id="9598"/>
    <lineage>
        <taxon>Eukaryota</taxon>
        <taxon>Metazoa</taxon>
        <taxon>Chordata</taxon>
        <taxon>Craniata</taxon>
        <taxon>Vertebrata</taxon>
        <taxon>Euteleostomi</taxon>
        <taxon>Mammalia</taxon>
        <taxon>Eutheria</taxon>
        <taxon>Euarchontoglires</taxon>
        <taxon>Primates</taxon>
        <taxon>Haplorrhini</taxon>
        <taxon>Catarrhini</taxon>
        <taxon>Hominidae</taxon>
        <taxon>Pan</taxon>
    </lineage>
</organism>
<dbReference type="GO" id="GO:0060271">
    <property type="term" value="P:cilium assembly"/>
    <property type="evidence" value="ECO:0007669"/>
    <property type="project" value="InterPro"/>
</dbReference>
<proteinExistence type="predicted"/>
<evidence type="ECO:0000313" key="2">
    <source>
        <dbReference type="Proteomes" id="UP000236370"/>
    </source>
</evidence>
<dbReference type="AlphaFoldDB" id="A0A2J8M1X0"/>
<dbReference type="InterPro" id="IPR029676">
    <property type="entry name" value="CFAP221"/>
</dbReference>
<evidence type="ECO:0000313" key="1">
    <source>
        <dbReference type="EMBL" id="PNI53520.1"/>
    </source>
</evidence>
<comment type="caution">
    <text evidence="1">The sequence shown here is derived from an EMBL/GenBank/DDBJ whole genome shotgun (WGS) entry which is preliminary data.</text>
</comment>
<gene>
    <name evidence="1" type="ORF">CK820_G0024306</name>
</gene>
<name>A0A2J8M1X0_PANTR</name>
<reference evidence="1 2" key="1">
    <citation type="submission" date="2017-12" db="EMBL/GenBank/DDBJ databases">
        <title>High-resolution comparative analysis of great ape genomes.</title>
        <authorList>
            <person name="Pollen A."/>
            <person name="Hastie A."/>
            <person name="Hormozdiari F."/>
            <person name="Dougherty M."/>
            <person name="Liu R."/>
            <person name="Chaisson M."/>
            <person name="Hoppe E."/>
            <person name="Hill C."/>
            <person name="Pang A."/>
            <person name="Hillier L."/>
            <person name="Baker C."/>
            <person name="Armstrong J."/>
            <person name="Shendure J."/>
            <person name="Paten B."/>
            <person name="Wilson R."/>
            <person name="Chao H."/>
            <person name="Schneider V."/>
            <person name="Ventura M."/>
            <person name="Kronenberg Z."/>
            <person name="Murali S."/>
            <person name="Gordon D."/>
            <person name="Cantsilieris S."/>
            <person name="Munson K."/>
            <person name="Nelson B."/>
            <person name="Raja A."/>
            <person name="Underwood J."/>
            <person name="Diekhans M."/>
            <person name="Fiddes I."/>
            <person name="Haussler D."/>
            <person name="Eichler E."/>
        </authorList>
    </citation>
    <scope>NUCLEOTIDE SEQUENCE [LARGE SCALE GENOMIC DNA]</scope>
    <source>
        <strain evidence="1">Yerkes chimp pedigree #C0471</strain>
    </source>
</reference>
<sequence>FSLQVPQLYKIKRYQPFSVHKSSTSYRPQKLARALKQGAEDEVTTIIALPKQDSTTQLSGKTSILSMKPPEALAMSLDYDPLYVFTS</sequence>
<dbReference type="GO" id="GO:0003341">
    <property type="term" value="P:cilium movement"/>
    <property type="evidence" value="ECO:0007669"/>
    <property type="project" value="InterPro"/>
</dbReference>
<dbReference type="PANTHER" id="PTHR46500">
    <property type="entry name" value="CILIA- AND FLAGELLA-ASSOCIATED PROTEIN 221"/>
    <property type="match status" value="1"/>
</dbReference>
<dbReference type="PANTHER" id="PTHR46500:SF1">
    <property type="entry name" value="CILIA- AND FLAGELLA-ASSOCIATED PROTEIN 221"/>
    <property type="match status" value="1"/>
</dbReference>
<protein>
    <submittedName>
        <fullName evidence="1">CFAP221 isoform 6</fullName>
    </submittedName>
</protein>
<accession>A0A2J8M1X0</accession>
<dbReference type="GO" id="GO:0005929">
    <property type="term" value="C:cilium"/>
    <property type="evidence" value="ECO:0007669"/>
    <property type="project" value="InterPro"/>
</dbReference>
<feature type="non-terminal residue" evidence="1">
    <location>
        <position position="1"/>
    </location>
</feature>